<keyword evidence="1" id="KW-0732">Signal</keyword>
<feature type="signal peptide" evidence="1">
    <location>
        <begin position="1"/>
        <end position="23"/>
    </location>
</feature>
<evidence type="ECO:0000256" key="1">
    <source>
        <dbReference type="SAM" id="SignalP"/>
    </source>
</evidence>
<evidence type="ECO:0000313" key="2">
    <source>
        <dbReference type="EMBL" id="SFI62650.1"/>
    </source>
</evidence>
<sequence length="895" mass="101686">MVCNLKFNVVIFLLLTAGFSLQAQTITIQGKVLDSLQQPLQYANLLAVPSADGVDVTFAITNQDGVYNLKLQKNQNYTVTTSYLGFLPNIEDLNLEKDTFKDIVLKENLNQLDEVTIKYTPPMVVKKDTIIYLTDKFVTGEERKLKDVLKKLPGVDVDRSGNVTVNGTKVTKVLVENKTFFTGNSKLAINNIPADAVDKVEVLDNYSDVAMLKGLQDSDDMALNIKLKEDKKNFMFGDIEAGAGIKDRYVLHPSVFYYSPKTNVNVIGDLNNTGVKSFTIKDYLEFEGGIGKLLTDAGSYFKLYRSDFAQFLDNQDYKSSTNQFGAFNIRQSINAATDLSAYAIVNNEKNTTASNTLNTYQNIDQPFTEQRFANNALDNFFTIGKVTLEYKPTVKEDLNVSTVVKVTNNKGLGVINTINPSQDNTISTTNNVTGLNLKQNLSYSRKLSKTHTATLQSTYSYQNDQPITNWLTDQQILQGLIPLQTDINYNIKQTKTVNTNSVNTILKDYWVLNNFNHVYMSLGINAAFNSFNTTDLQQLSDGTINNFETAGFNNRLHYNLIDTYLGLEYKFQIGIATFKPAAYLHFYNWQLNAFSNRNANSKTLLLPQFTSKIEFSNSEKISVKYKLDATFPAVNRIANNFVLNNFNSVYKGDANLSNTLFHSASISYHRFSLFRGLNYNLSTTYNKRIKSIKNTIQLQGIEQFSTSVMFDQPEQTVNVSGRISKSIKKLKLKFNSRWSYNDYYQIVNQNTSLNSSKDFNNTLSLETNFKNHPNIEVGYKYVTSNYKSRGNLTQFLNTSFFTNLEYDFLNNFIFKADYSLDTFNNKTTNNTNQFDMANASLFYQTEDSPWGFELSATNIFDVKFRQTNNFSDFLIQDSQSFILPRIIMFKVAYKL</sequence>
<feature type="chain" id="PRO_5011612610" evidence="1">
    <location>
        <begin position="24"/>
        <end position="895"/>
    </location>
</feature>
<proteinExistence type="predicted"/>
<dbReference type="RefSeq" id="WP_090837205.1">
    <property type="nucleotide sequence ID" value="NZ_FORM01000001.1"/>
</dbReference>
<organism evidence="2 3">
    <name type="scientific">Olleya namhaensis</name>
    <dbReference type="NCBI Taxonomy" id="1144750"/>
    <lineage>
        <taxon>Bacteria</taxon>
        <taxon>Pseudomonadati</taxon>
        <taxon>Bacteroidota</taxon>
        <taxon>Flavobacteriia</taxon>
        <taxon>Flavobacteriales</taxon>
        <taxon>Flavobacteriaceae</taxon>
    </lineage>
</organism>
<protein>
    <submittedName>
        <fullName evidence="2">CarboxypepD_reg-like domain-containing protein</fullName>
    </submittedName>
</protein>
<evidence type="ECO:0000313" key="3">
    <source>
        <dbReference type="Proteomes" id="UP000199559"/>
    </source>
</evidence>
<dbReference type="AlphaFoldDB" id="A0A1I3JRA1"/>
<accession>A0A1I3JRA1</accession>
<gene>
    <name evidence="2" type="ORF">SAMN05443431_101514</name>
</gene>
<dbReference type="Pfam" id="PF13715">
    <property type="entry name" value="CarbopepD_reg_2"/>
    <property type="match status" value="1"/>
</dbReference>
<dbReference type="SUPFAM" id="SSF49464">
    <property type="entry name" value="Carboxypeptidase regulatory domain-like"/>
    <property type="match status" value="1"/>
</dbReference>
<dbReference type="InterPro" id="IPR008969">
    <property type="entry name" value="CarboxyPept-like_regulatory"/>
</dbReference>
<name>A0A1I3JRA1_9FLAO</name>
<dbReference type="STRING" id="1144750.SAMN05443431_101514"/>
<dbReference type="SUPFAM" id="SSF56935">
    <property type="entry name" value="Porins"/>
    <property type="match status" value="1"/>
</dbReference>
<dbReference type="EMBL" id="FORM01000001">
    <property type="protein sequence ID" value="SFI62650.1"/>
    <property type="molecule type" value="Genomic_DNA"/>
</dbReference>
<reference evidence="3" key="1">
    <citation type="submission" date="2016-10" db="EMBL/GenBank/DDBJ databases">
        <authorList>
            <person name="Varghese N."/>
            <person name="Submissions S."/>
        </authorList>
    </citation>
    <scope>NUCLEOTIDE SEQUENCE [LARGE SCALE GENOMIC DNA]</scope>
    <source>
        <strain evidence="3">DSM 28881</strain>
    </source>
</reference>
<keyword evidence="3" id="KW-1185">Reference proteome</keyword>
<dbReference type="Proteomes" id="UP000199559">
    <property type="component" value="Unassembled WGS sequence"/>
</dbReference>